<protein>
    <submittedName>
        <fullName evidence="1">Acyl-CoA thioesterase</fullName>
    </submittedName>
</protein>
<comment type="caution">
    <text evidence="1">The sequence shown here is derived from an EMBL/GenBank/DDBJ whole genome shotgun (WGS) entry which is preliminary data.</text>
</comment>
<dbReference type="PANTHER" id="PTHR31793">
    <property type="entry name" value="4-HYDROXYBENZOYL-COA THIOESTERASE FAMILY MEMBER"/>
    <property type="match status" value="1"/>
</dbReference>
<evidence type="ECO:0000313" key="1">
    <source>
        <dbReference type="EMBL" id="MBW0133859.1"/>
    </source>
</evidence>
<reference evidence="1 2" key="1">
    <citation type="submission" date="2020-11" db="EMBL/GenBank/DDBJ databases">
        <title>Pseudonocardia abyssalis sp. nov. and Pseudonocardia oceani sp. nov., description and phylogenomic analysis of two novel actinomycetes isolated from the deep Southern Ocean.</title>
        <authorList>
            <person name="Parra J."/>
        </authorList>
    </citation>
    <scope>NUCLEOTIDE SEQUENCE [LARGE SCALE GENOMIC DNA]</scope>
    <source>
        <strain evidence="1 2">KRD-168</strain>
    </source>
</reference>
<dbReference type="PANTHER" id="PTHR31793:SF24">
    <property type="entry name" value="LONG-CHAIN ACYL-COA THIOESTERASE FADM"/>
    <property type="match status" value="1"/>
</dbReference>
<accession>A0ABS6UPY9</accession>
<dbReference type="Pfam" id="PF13279">
    <property type="entry name" value="4HBT_2"/>
    <property type="match status" value="1"/>
</dbReference>
<evidence type="ECO:0000313" key="2">
    <source>
        <dbReference type="Proteomes" id="UP000694287"/>
    </source>
</evidence>
<sequence>MNTAIPETVTVPAHRTRLVVRGYEIDALGHVAGTVYMQYAEHARWECLAAAGLTVNALLGAGIMPAALEVTISFRSELRVGDDVEIGCEFHWGERKTARIVQQVLRADGTLAAEVTCIAGLLDLNRRRLVERPRERLRELATAPELLGV</sequence>
<dbReference type="InterPro" id="IPR050563">
    <property type="entry name" value="4-hydroxybenzoyl-CoA_TE"/>
</dbReference>
<organism evidence="1 2">
    <name type="scientific">Pseudonocardia abyssalis</name>
    <dbReference type="NCBI Taxonomy" id="2792008"/>
    <lineage>
        <taxon>Bacteria</taxon>
        <taxon>Bacillati</taxon>
        <taxon>Actinomycetota</taxon>
        <taxon>Actinomycetes</taxon>
        <taxon>Pseudonocardiales</taxon>
        <taxon>Pseudonocardiaceae</taxon>
        <taxon>Pseudonocardia</taxon>
    </lineage>
</organism>
<dbReference type="RefSeq" id="WP_218604264.1">
    <property type="nucleotide sequence ID" value="NZ_JADQDJ010000204.1"/>
</dbReference>
<name>A0ABS6UPY9_9PSEU</name>
<dbReference type="CDD" id="cd00586">
    <property type="entry name" value="4HBT"/>
    <property type="match status" value="1"/>
</dbReference>
<gene>
    <name evidence="1" type="ORF">I4I81_06285</name>
</gene>
<dbReference type="Proteomes" id="UP000694287">
    <property type="component" value="Unassembled WGS sequence"/>
</dbReference>
<proteinExistence type="predicted"/>
<dbReference type="EMBL" id="JADQDK010000001">
    <property type="protein sequence ID" value="MBW0133859.1"/>
    <property type="molecule type" value="Genomic_DNA"/>
</dbReference>
<keyword evidence="2" id="KW-1185">Reference proteome</keyword>